<proteinExistence type="predicted"/>
<feature type="region of interest" description="Disordered" evidence="1">
    <location>
        <begin position="521"/>
        <end position="541"/>
    </location>
</feature>
<accession>A0ABZ1D2Q7</accession>
<feature type="region of interest" description="Disordered" evidence="1">
    <location>
        <begin position="307"/>
        <end position="335"/>
    </location>
</feature>
<dbReference type="Proteomes" id="UP001329825">
    <property type="component" value="Chromosome 6"/>
</dbReference>
<dbReference type="GeneID" id="87956919"/>
<protein>
    <submittedName>
        <fullName evidence="2">Uncharacterized protein</fullName>
    </submittedName>
</protein>
<feature type="region of interest" description="Disordered" evidence="1">
    <location>
        <begin position="47"/>
        <end position="72"/>
    </location>
</feature>
<sequence>MNFALEDVNRIPHPATDYLRHSKEPGDDYMVWTERQTKEILSDIKPFDLSTHPTIPDSNGGDPSIPSRESLNSATGNLDPYKLYPKVLEIPESCKDFMVDVAKKRKNAMHRSPAEQLLSTPIGSPFSFNMRPKETILTIRAIKKTHDLTKGKKALPSTFNQINGKMSRLIWHTLPNEIPEPKKVNETDALKLRPTYTSQTINDVRNLHQKRTAARTPFLQLNKCELKEHPTLTKWDQDSREMFEELARQTNKKDFLPYTLPIKAQEAYDSAHQNHQTQVIAEDLQEMEQENCSYMEEDFRPEDVDQYERDTGHTDNSIHYDNRQALDNNDEPTQTELPWQAENSHSGGESEINGYQQSYEEHQHYVNQLPNNYYELPFDPQIGAGQWYDSAEDAFRAYSNAPAFHERHPTEEEHAFVQYPVNESLHEKLDLDEWDRLRSPTDTPTGEIVDEWEPFDESRDWQRSPEAIPVQPPIDFWRPEDEEVSYQFRPLDNDDPNPRSFGTSYGPTIAAVTVNDAYGVPESQSHHYTPKRQYTPEPSTNLPFKRVRQSLKDDTIGLSLEDVLKNRLSDDFMNLQSAVSSSLKCPNPFTLDGFLDLKQKPDLIKASKSDPVLRKQIIPLPEVKKDWTADPAIRNPEWYSTANDRSQSRQQNPLPILVAMPVLQNIPLVRTLRREGFELIERIERMNSTDIIISPSTSLILQELAFISGHRSFLATALTDASKHFDRVIVVFETISFSASERSLDAKLNVDPLNREVKQGLDGLKRDIHTIFKNWNGPRGKVELVFAYDGAEYLVRALQSLLDEEGKGVRKKDKKAYKDIFGPRYWFHIEPLETDLQTLNTHFGLNTFRAWYALSKYGNLNRLVTEIDDEERREAFENVFGQVVTAGFNEAIAEKVGLTGN</sequence>
<keyword evidence="3" id="KW-1185">Reference proteome</keyword>
<gene>
    <name evidence="2" type="ORF">IL334_004788</name>
</gene>
<organism evidence="2 3">
    <name type="scientific">Kwoniella shivajii</name>
    <dbReference type="NCBI Taxonomy" id="564305"/>
    <lineage>
        <taxon>Eukaryota</taxon>
        <taxon>Fungi</taxon>
        <taxon>Dikarya</taxon>
        <taxon>Basidiomycota</taxon>
        <taxon>Agaricomycotina</taxon>
        <taxon>Tremellomycetes</taxon>
        <taxon>Tremellales</taxon>
        <taxon>Cryptococcaceae</taxon>
        <taxon>Kwoniella</taxon>
    </lineage>
</organism>
<evidence type="ECO:0000313" key="2">
    <source>
        <dbReference type="EMBL" id="WRT67814.1"/>
    </source>
</evidence>
<dbReference type="EMBL" id="CP141886">
    <property type="protein sequence ID" value="WRT67814.1"/>
    <property type="molecule type" value="Genomic_DNA"/>
</dbReference>
<dbReference type="RefSeq" id="XP_062792554.1">
    <property type="nucleotide sequence ID" value="XM_062936503.1"/>
</dbReference>
<evidence type="ECO:0000313" key="3">
    <source>
        <dbReference type="Proteomes" id="UP001329825"/>
    </source>
</evidence>
<evidence type="ECO:0000256" key="1">
    <source>
        <dbReference type="SAM" id="MobiDB-lite"/>
    </source>
</evidence>
<feature type="compositionally biased region" description="Polar residues" evidence="1">
    <location>
        <begin position="325"/>
        <end position="335"/>
    </location>
</feature>
<reference evidence="2 3" key="1">
    <citation type="submission" date="2024-01" db="EMBL/GenBank/DDBJ databases">
        <title>Comparative genomics of Cryptococcus and Kwoniella reveals pathogenesis evolution and contrasting modes of karyotype evolution via chromosome fusion or intercentromeric recombination.</title>
        <authorList>
            <person name="Coelho M.A."/>
            <person name="David-Palma M."/>
            <person name="Shea T."/>
            <person name="Bowers K."/>
            <person name="McGinley-Smith S."/>
            <person name="Mohammad A.W."/>
            <person name="Gnirke A."/>
            <person name="Yurkov A.M."/>
            <person name="Nowrousian M."/>
            <person name="Sun S."/>
            <person name="Cuomo C.A."/>
            <person name="Heitman J."/>
        </authorList>
    </citation>
    <scope>NUCLEOTIDE SEQUENCE [LARGE SCALE GENOMIC DNA]</scope>
    <source>
        <strain evidence="2">CBS 11374</strain>
    </source>
</reference>
<name>A0ABZ1D2Q7_9TREE</name>
<feature type="compositionally biased region" description="Basic and acidic residues" evidence="1">
    <location>
        <begin position="307"/>
        <end position="324"/>
    </location>
</feature>